<dbReference type="PANTHER" id="PTHR46300:SF7">
    <property type="entry name" value="P450, PUTATIVE (EUROFUNG)-RELATED"/>
    <property type="match status" value="1"/>
</dbReference>
<dbReference type="GO" id="GO:0005506">
    <property type="term" value="F:iron ion binding"/>
    <property type="evidence" value="ECO:0007669"/>
    <property type="project" value="InterPro"/>
</dbReference>
<dbReference type="SUPFAM" id="SSF48264">
    <property type="entry name" value="Cytochrome P450"/>
    <property type="match status" value="1"/>
</dbReference>
<dbReference type="GO" id="GO:0016705">
    <property type="term" value="F:oxidoreductase activity, acting on paired donors, with incorporation or reduction of molecular oxygen"/>
    <property type="evidence" value="ECO:0007669"/>
    <property type="project" value="InterPro"/>
</dbReference>
<feature type="signal peptide" evidence="8">
    <location>
        <begin position="1"/>
        <end position="18"/>
    </location>
</feature>
<organism evidence="9 10">
    <name type="scientific">Colletotrichum incanum</name>
    <name type="common">Soybean anthracnose fungus</name>
    <dbReference type="NCBI Taxonomy" id="1573173"/>
    <lineage>
        <taxon>Eukaryota</taxon>
        <taxon>Fungi</taxon>
        <taxon>Dikarya</taxon>
        <taxon>Ascomycota</taxon>
        <taxon>Pezizomycotina</taxon>
        <taxon>Sordariomycetes</taxon>
        <taxon>Hypocreomycetidae</taxon>
        <taxon>Glomerellales</taxon>
        <taxon>Glomerellaceae</taxon>
        <taxon>Colletotrichum</taxon>
        <taxon>Colletotrichum spaethianum species complex</taxon>
    </lineage>
</organism>
<dbReference type="AlphaFoldDB" id="A0A167ELE0"/>
<keyword evidence="6" id="KW-0408">Iron</keyword>
<dbReference type="Gene3D" id="1.10.630.10">
    <property type="entry name" value="Cytochrome P450"/>
    <property type="match status" value="1"/>
</dbReference>
<name>A0A167ELE0_COLIC</name>
<keyword evidence="3" id="KW-0349">Heme</keyword>
<evidence type="ECO:0000313" key="9">
    <source>
        <dbReference type="EMBL" id="KZL85271.1"/>
    </source>
</evidence>
<sequence>MTAASWLVWSVFALPAFASQKKGQHKLPSGPKLLPLLNNIKDFLLMVLQSICTNSSTRVFMEASVTVMEMTLVIFHDKKVAHDLLDQAASKTSGRPSMVMANKLCGYEYIIICQGYSPMFHRYRQLLHQELGTRVSAAQFRDVQESEESRQLVGALREPGRWLEHYKTNAAATLLQMKYGYTVGSHKPDTLVELTEK</sequence>
<evidence type="ECO:0000313" key="10">
    <source>
        <dbReference type="Proteomes" id="UP000076584"/>
    </source>
</evidence>
<evidence type="ECO:0000256" key="3">
    <source>
        <dbReference type="ARBA" id="ARBA00022617"/>
    </source>
</evidence>
<keyword evidence="5" id="KW-0560">Oxidoreductase</keyword>
<dbReference type="EMBL" id="LFIW01000702">
    <property type="protein sequence ID" value="KZL85271.1"/>
    <property type="molecule type" value="Genomic_DNA"/>
</dbReference>
<dbReference type="Proteomes" id="UP000076584">
    <property type="component" value="Unassembled WGS sequence"/>
</dbReference>
<dbReference type="GO" id="GO:0004497">
    <property type="term" value="F:monooxygenase activity"/>
    <property type="evidence" value="ECO:0007669"/>
    <property type="project" value="UniProtKB-KW"/>
</dbReference>
<accession>A0A167ELE0</accession>
<comment type="cofactor">
    <cofactor evidence="1">
        <name>heme</name>
        <dbReference type="ChEBI" id="CHEBI:30413"/>
    </cofactor>
</comment>
<comment type="similarity">
    <text evidence="2">Belongs to the cytochrome P450 family.</text>
</comment>
<dbReference type="PANTHER" id="PTHR46300">
    <property type="entry name" value="P450, PUTATIVE (EUROFUNG)-RELATED-RELATED"/>
    <property type="match status" value="1"/>
</dbReference>
<evidence type="ECO:0000256" key="6">
    <source>
        <dbReference type="ARBA" id="ARBA00023004"/>
    </source>
</evidence>
<gene>
    <name evidence="9" type="ORF">CI238_08587</name>
</gene>
<comment type="caution">
    <text evidence="9">The sequence shown here is derived from an EMBL/GenBank/DDBJ whole genome shotgun (WGS) entry which is preliminary data.</text>
</comment>
<reference evidence="9 10" key="1">
    <citation type="submission" date="2015-06" db="EMBL/GenBank/DDBJ databases">
        <title>Survival trade-offs in plant roots during colonization by closely related pathogenic and mutualistic fungi.</title>
        <authorList>
            <person name="Hacquard S."/>
            <person name="Kracher B."/>
            <person name="Hiruma K."/>
            <person name="Weinman A."/>
            <person name="Muench P."/>
            <person name="Garrido Oter R."/>
            <person name="Ver Loren van Themaat E."/>
            <person name="Dallerey J.-F."/>
            <person name="Damm U."/>
            <person name="Henrissat B."/>
            <person name="Lespinet O."/>
            <person name="Thon M."/>
            <person name="Kemen E."/>
            <person name="McHardy A.C."/>
            <person name="Schulze-Lefert P."/>
            <person name="O'Connell R.J."/>
        </authorList>
    </citation>
    <scope>NUCLEOTIDE SEQUENCE [LARGE SCALE GENOMIC DNA]</scope>
    <source>
        <strain evidence="9 10">MAFF 238704</strain>
    </source>
</reference>
<evidence type="ECO:0000256" key="2">
    <source>
        <dbReference type="ARBA" id="ARBA00010617"/>
    </source>
</evidence>
<keyword evidence="4" id="KW-0479">Metal-binding</keyword>
<dbReference type="InterPro" id="IPR036396">
    <property type="entry name" value="Cyt_P450_sf"/>
</dbReference>
<evidence type="ECO:0000256" key="4">
    <source>
        <dbReference type="ARBA" id="ARBA00022723"/>
    </source>
</evidence>
<evidence type="ECO:0000256" key="8">
    <source>
        <dbReference type="SAM" id="SignalP"/>
    </source>
</evidence>
<proteinExistence type="inferred from homology"/>
<dbReference type="InterPro" id="IPR050364">
    <property type="entry name" value="Cytochrome_P450_fung"/>
</dbReference>
<dbReference type="GO" id="GO:0020037">
    <property type="term" value="F:heme binding"/>
    <property type="evidence" value="ECO:0007669"/>
    <property type="project" value="InterPro"/>
</dbReference>
<protein>
    <submittedName>
        <fullName evidence="9">O-methylsterigmatocystin oxidoreductase</fullName>
    </submittedName>
</protein>
<evidence type="ECO:0000256" key="7">
    <source>
        <dbReference type="ARBA" id="ARBA00023033"/>
    </source>
</evidence>
<feature type="chain" id="PRO_5007885828" evidence="8">
    <location>
        <begin position="19"/>
        <end position="197"/>
    </location>
</feature>
<evidence type="ECO:0000256" key="5">
    <source>
        <dbReference type="ARBA" id="ARBA00023002"/>
    </source>
</evidence>
<evidence type="ECO:0000256" key="1">
    <source>
        <dbReference type="ARBA" id="ARBA00001971"/>
    </source>
</evidence>
<keyword evidence="10" id="KW-1185">Reference proteome</keyword>
<keyword evidence="8" id="KW-0732">Signal</keyword>
<keyword evidence="7" id="KW-0503">Monooxygenase</keyword>
<dbReference type="STRING" id="1573173.A0A167ELE0"/>